<evidence type="ECO:0000313" key="1">
    <source>
        <dbReference type="EMBL" id="AES64696.1"/>
    </source>
</evidence>
<reference evidence="1 3" key="1">
    <citation type="journal article" date="2011" name="Nature">
        <title>The Medicago genome provides insight into the evolution of rhizobial symbioses.</title>
        <authorList>
            <person name="Young N.D."/>
            <person name="Debelle F."/>
            <person name="Oldroyd G.E."/>
            <person name="Geurts R."/>
            <person name="Cannon S.B."/>
            <person name="Udvardi M.K."/>
            <person name="Benedito V.A."/>
            <person name="Mayer K.F."/>
            <person name="Gouzy J."/>
            <person name="Schoof H."/>
            <person name="Van de Peer Y."/>
            <person name="Proost S."/>
            <person name="Cook D.R."/>
            <person name="Meyers B.C."/>
            <person name="Spannagl M."/>
            <person name="Cheung F."/>
            <person name="De Mita S."/>
            <person name="Krishnakumar V."/>
            <person name="Gundlach H."/>
            <person name="Zhou S."/>
            <person name="Mudge J."/>
            <person name="Bharti A.K."/>
            <person name="Murray J.D."/>
            <person name="Naoumkina M.A."/>
            <person name="Rosen B."/>
            <person name="Silverstein K.A."/>
            <person name="Tang H."/>
            <person name="Rombauts S."/>
            <person name="Zhao P.X."/>
            <person name="Zhou P."/>
            <person name="Barbe V."/>
            <person name="Bardou P."/>
            <person name="Bechner M."/>
            <person name="Bellec A."/>
            <person name="Berger A."/>
            <person name="Berges H."/>
            <person name="Bidwell S."/>
            <person name="Bisseling T."/>
            <person name="Choisne N."/>
            <person name="Couloux A."/>
            <person name="Denny R."/>
            <person name="Deshpande S."/>
            <person name="Dai X."/>
            <person name="Doyle J.J."/>
            <person name="Dudez A.M."/>
            <person name="Farmer A.D."/>
            <person name="Fouteau S."/>
            <person name="Franken C."/>
            <person name="Gibelin C."/>
            <person name="Gish J."/>
            <person name="Goldstein S."/>
            <person name="Gonzalez A.J."/>
            <person name="Green P.J."/>
            <person name="Hallab A."/>
            <person name="Hartog M."/>
            <person name="Hua A."/>
            <person name="Humphray S.J."/>
            <person name="Jeong D.H."/>
            <person name="Jing Y."/>
            <person name="Jocker A."/>
            <person name="Kenton S.M."/>
            <person name="Kim D.J."/>
            <person name="Klee K."/>
            <person name="Lai H."/>
            <person name="Lang C."/>
            <person name="Lin S."/>
            <person name="Macmil S.L."/>
            <person name="Magdelenat G."/>
            <person name="Matthews L."/>
            <person name="McCorrison J."/>
            <person name="Monaghan E.L."/>
            <person name="Mun J.H."/>
            <person name="Najar F.Z."/>
            <person name="Nicholson C."/>
            <person name="Noirot C."/>
            <person name="O'Bleness M."/>
            <person name="Paule C.R."/>
            <person name="Poulain J."/>
            <person name="Prion F."/>
            <person name="Qin B."/>
            <person name="Qu C."/>
            <person name="Retzel E.F."/>
            <person name="Riddle C."/>
            <person name="Sallet E."/>
            <person name="Samain S."/>
            <person name="Samson N."/>
            <person name="Sanders I."/>
            <person name="Saurat O."/>
            <person name="Scarpelli C."/>
            <person name="Schiex T."/>
            <person name="Segurens B."/>
            <person name="Severin A.J."/>
            <person name="Sherrier D.J."/>
            <person name="Shi R."/>
            <person name="Sims S."/>
            <person name="Singer S.R."/>
            <person name="Sinharoy S."/>
            <person name="Sterck L."/>
            <person name="Viollet A."/>
            <person name="Wang B.B."/>
            <person name="Wang K."/>
            <person name="Wang M."/>
            <person name="Wang X."/>
            <person name="Warfsmann J."/>
            <person name="Weissenbach J."/>
            <person name="White D.D."/>
            <person name="White J.D."/>
            <person name="Wiley G.B."/>
            <person name="Wincker P."/>
            <person name="Xing Y."/>
            <person name="Yang L."/>
            <person name="Yao Z."/>
            <person name="Ying F."/>
            <person name="Zhai J."/>
            <person name="Zhou L."/>
            <person name="Zuber A."/>
            <person name="Denarie J."/>
            <person name="Dixon R.A."/>
            <person name="May G.D."/>
            <person name="Schwartz D.C."/>
            <person name="Rogers J."/>
            <person name="Quetier F."/>
            <person name="Town C.D."/>
            <person name="Roe B.A."/>
        </authorList>
    </citation>
    <scope>NUCLEOTIDE SEQUENCE [LARGE SCALE GENOMIC DNA]</scope>
    <source>
        <strain evidence="1">A17</strain>
        <strain evidence="2 3">cv. Jemalong A17</strain>
    </source>
</reference>
<dbReference type="EnsemblPlants" id="AES64696">
    <property type="protein sequence ID" value="AES64696"/>
    <property type="gene ID" value="MTR_2g028740"/>
</dbReference>
<protein>
    <submittedName>
        <fullName evidence="1 2">Uncharacterized protein</fullName>
    </submittedName>
</protein>
<dbReference type="Proteomes" id="UP000002051">
    <property type="component" value="Chromosome 2"/>
</dbReference>
<evidence type="ECO:0000313" key="3">
    <source>
        <dbReference type="Proteomes" id="UP000002051"/>
    </source>
</evidence>
<dbReference type="EMBL" id="CM001218">
    <property type="protein sequence ID" value="AES64696.1"/>
    <property type="molecule type" value="Genomic_DNA"/>
</dbReference>
<dbReference type="HOGENOM" id="CLU_2761558_0_0_1"/>
<gene>
    <name evidence="1" type="ordered locus">MTR_2g028740</name>
</gene>
<accession>G7IFU5</accession>
<organism evidence="1 3">
    <name type="scientific">Medicago truncatula</name>
    <name type="common">Barrel medic</name>
    <name type="synonym">Medicago tribuloides</name>
    <dbReference type="NCBI Taxonomy" id="3880"/>
    <lineage>
        <taxon>Eukaryota</taxon>
        <taxon>Viridiplantae</taxon>
        <taxon>Streptophyta</taxon>
        <taxon>Embryophyta</taxon>
        <taxon>Tracheophyta</taxon>
        <taxon>Spermatophyta</taxon>
        <taxon>Magnoliopsida</taxon>
        <taxon>eudicotyledons</taxon>
        <taxon>Gunneridae</taxon>
        <taxon>Pentapetalae</taxon>
        <taxon>rosids</taxon>
        <taxon>fabids</taxon>
        <taxon>Fabales</taxon>
        <taxon>Fabaceae</taxon>
        <taxon>Papilionoideae</taxon>
        <taxon>50 kb inversion clade</taxon>
        <taxon>NPAAA clade</taxon>
        <taxon>Hologalegina</taxon>
        <taxon>IRL clade</taxon>
        <taxon>Trifolieae</taxon>
        <taxon>Medicago</taxon>
    </lineage>
</organism>
<sequence>MTQIKLKHFTRNLMQCLDLFCQASVKQLTIKKSKYFFSKNVDNQPQEVVEHNGFSQVNSLGRYMGANIVS</sequence>
<reference evidence="1 3" key="2">
    <citation type="journal article" date="2014" name="BMC Genomics">
        <title>An improved genome release (version Mt4.0) for the model legume Medicago truncatula.</title>
        <authorList>
            <person name="Tang H."/>
            <person name="Krishnakumar V."/>
            <person name="Bidwell S."/>
            <person name="Rosen B."/>
            <person name="Chan A."/>
            <person name="Zhou S."/>
            <person name="Gentzbittel L."/>
            <person name="Childs K.L."/>
            <person name="Yandell M."/>
            <person name="Gundlach H."/>
            <person name="Mayer K.F."/>
            <person name="Schwartz D.C."/>
            <person name="Town C.D."/>
        </authorList>
    </citation>
    <scope>GENOME REANNOTATION</scope>
    <source>
        <strain evidence="2 3">cv. Jemalong A17</strain>
    </source>
</reference>
<reference evidence="2" key="3">
    <citation type="submission" date="2015-04" db="UniProtKB">
        <authorList>
            <consortium name="EnsemblPlants"/>
        </authorList>
    </citation>
    <scope>IDENTIFICATION</scope>
    <source>
        <strain evidence="2">cv. Jemalong A17</strain>
    </source>
</reference>
<evidence type="ECO:0000313" key="2">
    <source>
        <dbReference type="EnsemblPlants" id="AES64696"/>
    </source>
</evidence>
<dbReference type="AlphaFoldDB" id="G7IFU5"/>
<keyword evidence="3" id="KW-1185">Reference proteome</keyword>
<dbReference type="PaxDb" id="3880-AES64696"/>
<proteinExistence type="predicted"/>
<name>G7IFU5_MEDTR</name>